<name>A0A2I1K3R6_9LACT</name>
<dbReference type="FunFam" id="3.40.50.300:FF:000287">
    <property type="entry name" value="Multidrug ABC transporter ATP-binding protein"/>
    <property type="match status" value="1"/>
</dbReference>
<dbReference type="GO" id="GO:0016887">
    <property type="term" value="F:ATP hydrolysis activity"/>
    <property type="evidence" value="ECO:0007669"/>
    <property type="project" value="InterPro"/>
</dbReference>
<feature type="transmembrane region" description="Helical" evidence="8">
    <location>
        <begin position="148"/>
        <end position="171"/>
    </location>
</feature>
<protein>
    <submittedName>
        <fullName evidence="11">ABC transporter ATP-binding protein</fullName>
    </submittedName>
</protein>
<keyword evidence="5 11" id="KW-0067">ATP-binding</keyword>
<feature type="transmembrane region" description="Helical" evidence="8">
    <location>
        <begin position="177"/>
        <end position="195"/>
    </location>
</feature>
<dbReference type="GO" id="GO:0015421">
    <property type="term" value="F:ABC-type oligopeptide transporter activity"/>
    <property type="evidence" value="ECO:0007669"/>
    <property type="project" value="TreeGrafter"/>
</dbReference>
<evidence type="ECO:0000259" key="9">
    <source>
        <dbReference type="PROSITE" id="PS50893"/>
    </source>
</evidence>
<dbReference type="SUPFAM" id="SSF52540">
    <property type="entry name" value="P-loop containing nucleoside triphosphate hydrolases"/>
    <property type="match status" value="1"/>
</dbReference>
<evidence type="ECO:0000256" key="2">
    <source>
        <dbReference type="ARBA" id="ARBA00022448"/>
    </source>
</evidence>
<dbReference type="InterPro" id="IPR011527">
    <property type="entry name" value="ABC1_TM_dom"/>
</dbReference>
<evidence type="ECO:0000256" key="5">
    <source>
        <dbReference type="ARBA" id="ARBA00022840"/>
    </source>
</evidence>
<keyword evidence="4" id="KW-0547">Nucleotide-binding</keyword>
<evidence type="ECO:0000256" key="1">
    <source>
        <dbReference type="ARBA" id="ARBA00004651"/>
    </source>
</evidence>
<feature type="domain" description="ABC transmembrane type-1" evidence="10">
    <location>
        <begin position="37"/>
        <end position="321"/>
    </location>
</feature>
<keyword evidence="6 8" id="KW-1133">Transmembrane helix</keyword>
<dbReference type="Proteomes" id="UP000234384">
    <property type="component" value="Unassembled WGS sequence"/>
</dbReference>
<dbReference type="InterPro" id="IPR003439">
    <property type="entry name" value="ABC_transporter-like_ATP-bd"/>
</dbReference>
<dbReference type="Pfam" id="PF00005">
    <property type="entry name" value="ABC_tran"/>
    <property type="match status" value="1"/>
</dbReference>
<dbReference type="Gene3D" id="1.20.1560.10">
    <property type="entry name" value="ABC transporter type 1, transmembrane domain"/>
    <property type="match status" value="1"/>
</dbReference>
<comment type="caution">
    <text evidence="11">The sequence shown here is derived from an EMBL/GenBank/DDBJ whole genome shotgun (WGS) entry which is preliminary data.</text>
</comment>
<dbReference type="OrthoDB" id="9770415at2"/>
<dbReference type="GO" id="GO:0005886">
    <property type="term" value="C:plasma membrane"/>
    <property type="evidence" value="ECO:0007669"/>
    <property type="project" value="UniProtKB-SubCell"/>
</dbReference>
<evidence type="ECO:0000313" key="12">
    <source>
        <dbReference type="Proteomes" id="UP000234384"/>
    </source>
</evidence>
<dbReference type="SUPFAM" id="SSF90123">
    <property type="entry name" value="ABC transporter transmembrane region"/>
    <property type="match status" value="1"/>
</dbReference>
<dbReference type="GO" id="GO:0005524">
    <property type="term" value="F:ATP binding"/>
    <property type="evidence" value="ECO:0007669"/>
    <property type="project" value="UniProtKB-KW"/>
</dbReference>
<keyword evidence="2" id="KW-0813">Transport</keyword>
<dbReference type="RefSeq" id="WP_006701381.1">
    <property type="nucleotide sequence ID" value="NZ_PKHE01000004.1"/>
</dbReference>
<dbReference type="PANTHER" id="PTHR43394">
    <property type="entry name" value="ATP-DEPENDENT PERMEASE MDL1, MITOCHONDRIAL"/>
    <property type="match status" value="1"/>
</dbReference>
<dbReference type="InterPro" id="IPR039421">
    <property type="entry name" value="Type_1_exporter"/>
</dbReference>
<dbReference type="Pfam" id="PF00664">
    <property type="entry name" value="ABC_membrane"/>
    <property type="match status" value="1"/>
</dbReference>
<evidence type="ECO:0000256" key="7">
    <source>
        <dbReference type="ARBA" id="ARBA00023136"/>
    </source>
</evidence>
<dbReference type="InterPro" id="IPR027417">
    <property type="entry name" value="P-loop_NTPase"/>
</dbReference>
<evidence type="ECO:0000259" key="10">
    <source>
        <dbReference type="PROSITE" id="PS50929"/>
    </source>
</evidence>
<dbReference type="Gene3D" id="3.40.50.300">
    <property type="entry name" value="P-loop containing nucleotide triphosphate hydrolases"/>
    <property type="match status" value="1"/>
</dbReference>
<evidence type="ECO:0000256" key="6">
    <source>
        <dbReference type="ARBA" id="ARBA00022989"/>
    </source>
</evidence>
<dbReference type="InterPro" id="IPR017871">
    <property type="entry name" value="ABC_transporter-like_CS"/>
</dbReference>
<proteinExistence type="predicted"/>
<dbReference type="SMART" id="SM00382">
    <property type="entry name" value="AAA"/>
    <property type="match status" value="1"/>
</dbReference>
<evidence type="ECO:0000256" key="8">
    <source>
        <dbReference type="SAM" id="Phobius"/>
    </source>
</evidence>
<evidence type="ECO:0000256" key="4">
    <source>
        <dbReference type="ARBA" id="ARBA00022741"/>
    </source>
</evidence>
<evidence type="ECO:0000256" key="3">
    <source>
        <dbReference type="ARBA" id="ARBA00022692"/>
    </source>
</evidence>
<dbReference type="PROSITE" id="PS50893">
    <property type="entry name" value="ABC_TRANSPORTER_2"/>
    <property type="match status" value="1"/>
</dbReference>
<dbReference type="InterPro" id="IPR036640">
    <property type="entry name" value="ABC1_TM_sf"/>
</dbReference>
<gene>
    <name evidence="11" type="ORF">CYJ57_02280</name>
</gene>
<feature type="transmembrane region" description="Helical" evidence="8">
    <location>
        <begin position="74"/>
        <end position="96"/>
    </location>
</feature>
<sequence length="595" mass="68916">MVQEKQSVWSQKIPIKEQIEVTQRISKYTRPYLKQFLMAIVFSIISIGITVVLPRLVQLYIDRYLKTSNVTLRIALMFAVIYLVLLVLQSLFNYLTTYIFNMASERTVQNIRTIIFTKVNQLGMRYFDQTPAGSIVTRVTNDTETLKNFWLTFFSVFEGIVTIISVFIGMYLLNPQMALYFLLFIPIMFLIIWYYQSYSSRVYRSMREIVSRLNSKINETILGMNIIQVFRQEHRMMEEFDRMNDQHFASRKEMIRMNALLLMSLIGFLESLALALVIYILGGQFFDGLVEVGMIYAFTQYCIQFFRPMGMMMDSLSMLQEGVVSSYRILRVLDHQEEVPHQQVDPAHPATITNAHIVFNHLTFSYDGEQNVLDDVSFEVPPGETVAIVGHTGSGKSSIINVLMRFYEFQSGDVLIDGQSIRNFSYDTLRQEVGLVLQDSFLFYGDVSRNIRLLDQTITDREVEEAAEFVNADQFINKYSEGYQRRVIERGASYSSGEKQLISFARTMVRQPKILILDEATANIDTETEEYIQESLSKMRKNRTTIAIAHRLSTIKDADNIIVLDQGKIIEQGTHDQLIAQKGTYYQMYQLQTMN</sequence>
<feature type="domain" description="ABC transporter" evidence="9">
    <location>
        <begin position="357"/>
        <end position="591"/>
    </location>
</feature>
<dbReference type="InterPro" id="IPR003593">
    <property type="entry name" value="AAA+_ATPase"/>
</dbReference>
<keyword evidence="3 8" id="KW-0812">Transmembrane</keyword>
<evidence type="ECO:0000313" key="11">
    <source>
        <dbReference type="EMBL" id="PKY90281.1"/>
    </source>
</evidence>
<dbReference type="PROSITE" id="PS00211">
    <property type="entry name" value="ABC_TRANSPORTER_1"/>
    <property type="match status" value="1"/>
</dbReference>
<keyword evidence="7 8" id="KW-0472">Membrane</keyword>
<feature type="transmembrane region" description="Helical" evidence="8">
    <location>
        <begin position="260"/>
        <end position="282"/>
    </location>
</feature>
<dbReference type="EMBL" id="PKHE01000004">
    <property type="protein sequence ID" value="PKY90281.1"/>
    <property type="molecule type" value="Genomic_DNA"/>
</dbReference>
<dbReference type="CDD" id="cd18544">
    <property type="entry name" value="ABC_6TM_TmrA_like"/>
    <property type="match status" value="1"/>
</dbReference>
<accession>A0A2I1K3R6</accession>
<feature type="transmembrane region" description="Helical" evidence="8">
    <location>
        <begin position="36"/>
        <end position="54"/>
    </location>
</feature>
<dbReference type="PANTHER" id="PTHR43394:SF1">
    <property type="entry name" value="ATP-BINDING CASSETTE SUB-FAMILY B MEMBER 10, MITOCHONDRIAL"/>
    <property type="match status" value="1"/>
</dbReference>
<dbReference type="CDD" id="cd03254">
    <property type="entry name" value="ABCC_Glucan_exporter_like"/>
    <property type="match status" value="1"/>
</dbReference>
<organism evidence="11 12">
    <name type="scientific">Falseniella ignava</name>
    <dbReference type="NCBI Taxonomy" id="137730"/>
    <lineage>
        <taxon>Bacteria</taxon>
        <taxon>Bacillati</taxon>
        <taxon>Bacillota</taxon>
        <taxon>Bacilli</taxon>
        <taxon>Lactobacillales</taxon>
        <taxon>Aerococcaceae</taxon>
        <taxon>Falseniella</taxon>
    </lineage>
</organism>
<comment type="subcellular location">
    <subcellularLocation>
        <location evidence="1">Cell membrane</location>
        <topology evidence="1">Multi-pass membrane protein</topology>
    </subcellularLocation>
</comment>
<dbReference type="AlphaFoldDB" id="A0A2I1K3R6"/>
<reference evidence="11 12" key="1">
    <citation type="submission" date="2017-12" db="EMBL/GenBank/DDBJ databases">
        <title>Phylogenetic diversity of female urinary microbiome.</title>
        <authorList>
            <person name="Thomas-White K."/>
            <person name="Wolfe A.J."/>
        </authorList>
    </citation>
    <scope>NUCLEOTIDE SEQUENCE [LARGE SCALE GENOMIC DNA]</scope>
    <source>
        <strain evidence="11 12">UMB0898</strain>
    </source>
</reference>
<dbReference type="PROSITE" id="PS50929">
    <property type="entry name" value="ABC_TM1F"/>
    <property type="match status" value="1"/>
</dbReference>